<dbReference type="Proteomes" id="UP000608071">
    <property type="component" value="Unassembled WGS sequence"/>
</dbReference>
<dbReference type="Pfam" id="PF00448">
    <property type="entry name" value="SRP54"/>
    <property type="match status" value="1"/>
</dbReference>
<dbReference type="SMART" id="SM00382">
    <property type="entry name" value="AAA"/>
    <property type="match status" value="1"/>
</dbReference>
<evidence type="ECO:0000256" key="6">
    <source>
        <dbReference type="ARBA" id="ARBA00022741"/>
    </source>
</evidence>
<evidence type="ECO:0000256" key="4">
    <source>
        <dbReference type="ARBA" id="ARBA00022448"/>
    </source>
</evidence>
<keyword evidence="9" id="KW-0342">GTP-binding</keyword>
<dbReference type="Gene3D" id="1.20.120.1380">
    <property type="entry name" value="Flagellar FlhF biosynthesis protein, N domain"/>
    <property type="match status" value="1"/>
</dbReference>
<feature type="domain" description="SRP54-type proteins GTP-binding" evidence="16">
    <location>
        <begin position="248"/>
        <end position="439"/>
    </location>
</feature>
<keyword evidence="4" id="KW-0813">Transport</keyword>
<dbReference type="InterPro" id="IPR047040">
    <property type="entry name" value="FlhF__GTPase_dom"/>
</dbReference>
<keyword evidence="17" id="KW-0966">Cell projection</keyword>
<gene>
    <name evidence="17" type="primary">flhF</name>
    <name evidence="17" type="ORF">H9647_04105</name>
</gene>
<comment type="similarity">
    <text evidence="2">Belongs to the GTP-binding SRP family.</text>
</comment>
<keyword evidence="6" id="KW-0547">Nucleotide-binding</keyword>
<dbReference type="SMART" id="SM00962">
    <property type="entry name" value="SRP54"/>
    <property type="match status" value="1"/>
</dbReference>
<evidence type="ECO:0000256" key="11">
    <source>
        <dbReference type="ARBA" id="ARBA00023225"/>
    </source>
</evidence>
<evidence type="ECO:0000256" key="14">
    <source>
        <dbReference type="SAM" id="MobiDB-lite"/>
    </source>
</evidence>
<keyword evidence="18" id="KW-1185">Reference proteome</keyword>
<organism evidence="17 18">
    <name type="scientific">Paenibacillus gallinarum</name>
    <dbReference type="NCBI Taxonomy" id="2762232"/>
    <lineage>
        <taxon>Bacteria</taxon>
        <taxon>Bacillati</taxon>
        <taxon>Bacillota</taxon>
        <taxon>Bacilli</taxon>
        <taxon>Bacillales</taxon>
        <taxon>Paenibacillaceae</taxon>
        <taxon>Paenibacillus</taxon>
    </lineage>
</organism>
<keyword evidence="17" id="KW-0282">Flagellum</keyword>
<dbReference type="PANTHER" id="PTHR43134">
    <property type="entry name" value="SIGNAL RECOGNITION PARTICLE RECEPTOR SUBUNIT ALPHA"/>
    <property type="match status" value="1"/>
</dbReference>
<proteinExistence type="inferred from homology"/>
<comment type="function">
    <text evidence="12">Necessary for flagellar biosynthesis. May be involved in translocation of the flagellum.</text>
</comment>
<evidence type="ECO:0000256" key="1">
    <source>
        <dbReference type="ARBA" id="ARBA00004413"/>
    </source>
</evidence>
<evidence type="ECO:0000256" key="12">
    <source>
        <dbReference type="ARBA" id="ARBA00025337"/>
    </source>
</evidence>
<dbReference type="PANTHER" id="PTHR43134:SF3">
    <property type="entry name" value="FLAGELLAR BIOSYNTHESIS PROTEIN FLHF"/>
    <property type="match status" value="1"/>
</dbReference>
<keyword evidence="8" id="KW-0653">Protein transport</keyword>
<dbReference type="CDD" id="cd17873">
    <property type="entry name" value="FlhF"/>
    <property type="match status" value="1"/>
</dbReference>
<name>A0ABR8SUQ6_9BACL</name>
<evidence type="ECO:0000256" key="10">
    <source>
        <dbReference type="ARBA" id="ARBA00023136"/>
    </source>
</evidence>
<accession>A0ABR8SUQ6</accession>
<dbReference type="NCBIfam" id="TIGR03499">
    <property type="entry name" value="FlhF"/>
    <property type="match status" value="1"/>
</dbReference>
<evidence type="ECO:0000256" key="8">
    <source>
        <dbReference type="ARBA" id="ARBA00022927"/>
    </source>
</evidence>
<evidence type="ECO:0000256" key="9">
    <source>
        <dbReference type="ARBA" id="ARBA00023134"/>
    </source>
</evidence>
<evidence type="ECO:0000313" key="18">
    <source>
        <dbReference type="Proteomes" id="UP000608071"/>
    </source>
</evidence>
<dbReference type="SUPFAM" id="SSF52540">
    <property type="entry name" value="P-loop containing nucleoside triphosphate hydrolases"/>
    <property type="match status" value="1"/>
</dbReference>
<protein>
    <recommendedName>
        <fullName evidence="3 13">Flagellar biosynthesis protein FlhF</fullName>
    </recommendedName>
</protein>
<keyword evidence="5" id="KW-1003">Cell membrane</keyword>
<comment type="subcellular location">
    <subcellularLocation>
        <location evidence="1">Cell membrane</location>
        <topology evidence="1">Peripheral membrane protein</topology>
        <orientation evidence="1">Cytoplasmic side</orientation>
    </subcellularLocation>
</comment>
<keyword evidence="7" id="KW-1005">Bacterial flagellum biogenesis</keyword>
<dbReference type="Gene3D" id="3.40.50.300">
    <property type="entry name" value="P-loop containing nucleotide triphosphate hydrolases"/>
    <property type="match status" value="1"/>
</dbReference>
<dbReference type="InterPro" id="IPR027417">
    <property type="entry name" value="P-loop_NTPase"/>
</dbReference>
<keyword evidence="11" id="KW-1006">Bacterial flagellum protein export</keyword>
<feature type="region of interest" description="Disordered" evidence="14">
    <location>
        <begin position="110"/>
        <end position="137"/>
    </location>
</feature>
<evidence type="ECO:0000256" key="5">
    <source>
        <dbReference type="ARBA" id="ARBA00022475"/>
    </source>
</evidence>
<dbReference type="EMBL" id="JACSQL010000001">
    <property type="protein sequence ID" value="MBD7967236.1"/>
    <property type="molecule type" value="Genomic_DNA"/>
</dbReference>
<evidence type="ECO:0000256" key="7">
    <source>
        <dbReference type="ARBA" id="ARBA00022795"/>
    </source>
</evidence>
<evidence type="ECO:0000256" key="2">
    <source>
        <dbReference type="ARBA" id="ARBA00008531"/>
    </source>
</evidence>
<dbReference type="RefSeq" id="WP_191798409.1">
    <property type="nucleotide sequence ID" value="NZ_JACSQL010000001.1"/>
</dbReference>
<evidence type="ECO:0000313" key="17">
    <source>
        <dbReference type="EMBL" id="MBD7967236.1"/>
    </source>
</evidence>
<feature type="domain" description="AAA+ ATPase" evidence="15">
    <location>
        <begin position="247"/>
        <end position="393"/>
    </location>
</feature>
<dbReference type="InterPro" id="IPR020006">
    <property type="entry name" value="FlhF"/>
</dbReference>
<comment type="caution">
    <text evidence="17">The sequence shown here is derived from an EMBL/GenBank/DDBJ whole genome shotgun (WGS) entry which is preliminary data.</text>
</comment>
<reference evidence="17 18" key="1">
    <citation type="submission" date="2020-08" db="EMBL/GenBank/DDBJ databases">
        <title>A Genomic Blueprint of the Chicken Gut Microbiome.</title>
        <authorList>
            <person name="Gilroy R."/>
            <person name="Ravi A."/>
            <person name="Getino M."/>
            <person name="Pursley I."/>
            <person name="Horton D.L."/>
            <person name="Alikhan N.-F."/>
            <person name="Baker D."/>
            <person name="Gharbi K."/>
            <person name="Hall N."/>
            <person name="Watson M."/>
            <person name="Adriaenssens E.M."/>
            <person name="Foster-Nyarko E."/>
            <person name="Jarju S."/>
            <person name="Secka A."/>
            <person name="Antonio M."/>
            <person name="Oren A."/>
            <person name="Chaudhuri R."/>
            <person name="La Ragione R.M."/>
            <person name="Hildebrand F."/>
            <person name="Pallen M.J."/>
        </authorList>
    </citation>
    <scope>NUCLEOTIDE SEQUENCE [LARGE SCALE GENOMIC DNA]</scope>
    <source>
        <strain evidence="17 18">Sa2BVA9</strain>
    </source>
</reference>
<evidence type="ECO:0000259" key="15">
    <source>
        <dbReference type="SMART" id="SM00382"/>
    </source>
</evidence>
<dbReference type="InterPro" id="IPR000897">
    <property type="entry name" value="SRP54_GTPase_dom"/>
</dbReference>
<sequence>MKMKKYIVDTMPEAMKLIRNELGQDAVILSTKTVRASGLAGILRKHKIEVIAAVEEDKVQPKEPVQVPPAVIQTMPRNAVPEVYRKAGNFNEKETIAQSLSETNEIKPKATLQHKTQESEEFPSLPAELQPHPEGADFSVSSRQEQLNGEMEAGSLTEKLLQEISQMKTFMATLAESQSNEASLPGNLNEIRTKLKDQGIATDIWSSWMDSAKRTIQVSEEEAGESIVRPLIEEFLSERITDGINKSTRIVYVAGPTGVGKTTTIAKLAAEQMFKHKRKVGLITADTYRISAVEQLRTYAAILGIPLEVVQSPADTIRALDHLSDCDLILMDTAGRNYRNEITVSELKSLLPDDPESELVVVLSLTAKTEDMLTILGHFHKYGTPKLIFTKIDETDTLGALFNVLKQYPSKLAYITTGQNVPEDIMLPDPKKLADFILGSEPS</sequence>
<keyword evidence="17" id="KW-0969">Cilium</keyword>
<keyword evidence="10" id="KW-0472">Membrane</keyword>
<dbReference type="InterPro" id="IPR003593">
    <property type="entry name" value="AAA+_ATPase"/>
</dbReference>
<evidence type="ECO:0000256" key="3">
    <source>
        <dbReference type="ARBA" id="ARBA00014919"/>
    </source>
</evidence>
<evidence type="ECO:0000259" key="16">
    <source>
        <dbReference type="SMART" id="SM00962"/>
    </source>
</evidence>
<evidence type="ECO:0000256" key="13">
    <source>
        <dbReference type="NCBIfam" id="TIGR03499"/>
    </source>
</evidence>